<keyword evidence="5 10" id="KW-0812">Transmembrane</keyword>
<evidence type="ECO:0000313" key="11">
    <source>
        <dbReference type="EnsemblPlants" id="Zm00001eb344420_P001"/>
    </source>
</evidence>
<evidence type="ECO:0000256" key="5">
    <source>
        <dbReference type="ARBA" id="ARBA00022692"/>
    </source>
</evidence>
<dbReference type="PANTHER" id="PTHR33203">
    <property type="entry name" value="OLEOSIN"/>
    <property type="match status" value="1"/>
</dbReference>
<reference evidence="11" key="3">
    <citation type="submission" date="2021-05" db="UniProtKB">
        <authorList>
            <consortium name="EnsemblPlants"/>
        </authorList>
    </citation>
    <scope>IDENTIFICATION</scope>
    <source>
        <strain evidence="11">cv. B73</strain>
    </source>
</reference>
<keyword evidence="12" id="KW-1185">Reference proteome</keyword>
<dbReference type="InterPro" id="IPR000136">
    <property type="entry name" value="Oleosin"/>
</dbReference>
<dbReference type="GO" id="GO:0019915">
    <property type="term" value="P:lipid storage"/>
    <property type="evidence" value="ECO:0000318"/>
    <property type="project" value="GO_Central"/>
</dbReference>
<evidence type="ECO:0000256" key="10">
    <source>
        <dbReference type="SAM" id="Phobius"/>
    </source>
</evidence>
<keyword evidence="8 10" id="KW-0472">Membrane</keyword>
<feature type="region of interest" description="Disordered" evidence="9">
    <location>
        <begin position="21"/>
        <end position="41"/>
    </location>
</feature>
<dbReference type="Gramene" id="Zm00001eb344420_T001">
    <property type="protein sequence ID" value="Zm00001eb344420_P001"/>
    <property type="gene ID" value="Zm00001eb344420"/>
</dbReference>
<reference evidence="11" key="2">
    <citation type="submission" date="2019-07" db="EMBL/GenBank/DDBJ databases">
        <authorList>
            <person name="Seetharam A."/>
            <person name="Woodhouse M."/>
            <person name="Cannon E."/>
        </authorList>
    </citation>
    <scope>NUCLEOTIDE SEQUENCE [LARGE SCALE GENOMIC DNA]</scope>
    <source>
        <strain evidence="11">cv. B73</strain>
    </source>
</reference>
<evidence type="ECO:0000256" key="8">
    <source>
        <dbReference type="ARBA" id="ARBA00023136"/>
    </source>
</evidence>
<dbReference type="GO" id="GO:0009791">
    <property type="term" value="P:post-embryonic development"/>
    <property type="evidence" value="ECO:0007669"/>
    <property type="project" value="UniProtKB-ARBA"/>
</dbReference>
<protein>
    <recommendedName>
        <fullName evidence="14">Oleosin</fullName>
    </recommendedName>
</protein>
<evidence type="ECO:0000256" key="3">
    <source>
        <dbReference type="ARBA" id="ARBA00010858"/>
    </source>
</evidence>
<dbReference type="AlphaFoldDB" id="A0A804QNM8"/>
<dbReference type="FunCoup" id="A0A804QNM8">
    <property type="interactions" value="1925"/>
</dbReference>
<evidence type="ECO:0008006" key="14">
    <source>
        <dbReference type="Google" id="ProtNLM"/>
    </source>
</evidence>
<proteinExistence type="evidence at protein level"/>
<sequence length="265" mass="28600">MFYDHKSHVNFKPCLRHDPKSAYSERRNARPPAAAAGARQHVRWSARAGARHTSRMHARRPDTCRRGHVPLRALYSSPPFPSSHNKTERYPIATADRTPLKGGHSTASMGDRHQHGPGSGVEDPATLLRRVQTRAPNSTQVVGFLTLLVSGAVLLLLTGVTLTGAVVALVFLGPIALLTSPIWVPVAVVISAIVAAALSACAFAAAALPVATWMYRYFTGRHPVGADRVDYARSRIADTASHVKDYAREYGGYLRTRAKDAAPGA</sequence>
<comment type="subcellular location">
    <subcellularLocation>
        <location evidence="2">Lipid droplet</location>
    </subcellularLocation>
    <subcellularLocation>
        <location evidence="1">Membrane</location>
        <topology evidence="1">Multi-pass membrane protein</topology>
    </subcellularLocation>
</comment>
<dbReference type="GO" id="GO:0016020">
    <property type="term" value="C:membrane"/>
    <property type="evidence" value="ECO:0007669"/>
    <property type="project" value="UniProtKB-SubCell"/>
</dbReference>
<feature type="transmembrane region" description="Helical" evidence="10">
    <location>
        <begin position="182"/>
        <end position="211"/>
    </location>
</feature>
<evidence type="ECO:0000313" key="12">
    <source>
        <dbReference type="Proteomes" id="UP000007305"/>
    </source>
</evidence>
<evidence type="ECO:0000256" key="9">
    <source>
        <dbReference type="SAM" id="MobiDB-lite"/>
    </source>
</evidence>
<evidence type="ECO:0000256" key="6">
    <source>
        <dbReference type="ARBA" id="ARBA00022989"/>
    </source>
</evidence>
<evidence type="ECO:0007829" key="13">
    <source>
        <dbReference type="PeptideAtlas" id="A0A804QNM8"/>
    </source>
</evidence>
<dbReference type="PANTHER" id="PTHR33203:SF4">
    <property type="entry name" value="F27J15.22"/>
    <property type="match status" value="1"/>
</dbReference>
<evidence type="ECO:0000256" key="7">
    <source>
        <dbReference type="ARBA" id="ARBA00022990"/>
    </source>
</evidence>
<dbReference type="GO" id="GO:0048608">
    <property type="term" value="P:reproductive structure development"/>
    <property type="evidence" value="ECO:0007669"/>
    <property type="project" value="UniProtKB-ARBA"/>
</dbReference>
<dbReference type="Proteomes" id="UP000007305">
    <property type="component" value="Chromosome 8"/>
</dbReference>
<organism evidence="11 12">
    <name type="scientific">Zea mays</name>
    <name type="common">Maize</name>
    <dbReference type="NCBI Taxonomy" id="4577"/>
    <lineage>
        <taxon>Eukaryota</taxon>
        <taxon>Viridiplantae</taxon>
        <taxon>Streptophyta</taxon>
        <taxon>Embryophyta</taxon>
        <taxon>Tracheophyta</taxon>
        <taxon>Spermatophyta</taxon>
        <taxon>Magnoliopsida</taxon>
        <taxon>Liliopsida</taxon>
        <taxon>Poales</taxon>
        <taxon>Poaceae</taxon>
        <taxon>PACMAD clade</taxon>
        <taxon>Panicoideae</taxon>
        <taxon>Andropogonodae</taxon>
        <taxon>Andropogoneae</taxon>
        <taxon>Tripsacinae</taxon>
        <taxon>Zea</taxon>
    </lineage>
</organism>
<evidence type="ECO:0000256" key="2">
    <source>
        <dbReference type="ARBA" id="ARBA00004502"/>
    </source>
</evidence>
<keyword evidence="6 10" id="KW-1133">Transmembrane helix</keyword>
<feature type="compositionally biased region" description="Low complexity" evidence="9">
    <location>
        <begin position="30"/>
        <end position="39"/>
    </location>
</feature>
<evidence type="ECO:0000256" key="4">
    <source>
        <dbReference type="ARBA" id="ARBA00022677"/>
    </source>
</evidence>
<evidence type="ECO:0000256" key="1">
    <source>
        <dbReference type="ARBA" id="ARBA00004141"/>
    </source>
</evidence>
<dbReference type="EnsemblPlants" id="Zm00001eb344420_T001">
    <property type="protein sequence ID" value="Zm00001eb344420_P001"/>
    <property type="gene ID" value="Zm00001eb344420"/>
</dbReference>
<keyword evidence="7" id="KW-0007">Acetylation</keyword>
<dbReference type="Pfam" id="PF01277">
    <property type="entry name" value="Oleosin"/>
    <property type="match status" value="1"/>
</dbReference>
<dbReference type="GO" id="GO:0012511">
    <property type="term" value="C:monolayer-surrounded lipid storage body"/>
    <property type="evidence" value="ECO:0007669"/>
    <property type="project" value="InterPro"/>
</dbReference>
<reference evidence="12" key="1">
    <citation type="journal article" date="2009" name="Science">
        <title>The B73 maize genome: complexity, diversity, and dynamics.</title>
        <authorList>
            <person name="Schnable P.S."/>
            <person name="Ware D."/>
            <person name="Fulton R.S."/>
            <person name="Stein J.C."/>
            <person name="Wei F."/>
            <person name="Pasternak S."/>
            <person name="Liang C."/>
            <person name="Zhang J."/>
            <person name="Fulton L."/>
            <person name="Graves T.A."/>
            <person name="Minx P."/>
            <person name="Reily A.D."/>
            <person name="Courtney L."/>
            <person name="Kruchowski S.S."/>
            <person name="Tomlinson C."/>
            <person name="Strong C."/>
            <person name="Delehaunty K."/>
            <person name="Fronick C."/>
            <person name="Courtney B."/>
            <person name="Rock S.M."/>
            <person name="Belter E."/>
            <person name="Du F."/>
            <person name="Kim K."/>
            <person name="Abbott R.M."/>
            <person name="Cotton M."/>
            <person name="Levy A."/>
            <person name="Marchetto P."/>
            <person name="Ochoa K."/>
            <person name="Jackson S.M."/>
            <person name="Gillam B."/>
            <person name="Chen W."/>
            <person name="Yan L."/>
            <person name="Higginbotham J."/>
            <person name="Cardenas M."/>
            <person name="Waligorski J."/>
            <person name="Applebaum E."/>
            <person name="Phelps L."/>
            <person name="Falcone J."/>
            <person name="Kanchi K."/>
            <person name="Thane T."/>
            <person name="Scimone A."/>
            <person name="Thane N."/>
            <person name="Henke J."/>
            <person name="Wang T."/>
            <person name="Ruppert J."/>
            <person name="Shah N."/>
            <person name="Rotter K."/>
            <person name="Hodges J."/>
            <person name="Ingenthron E."/>
            <person name="Cordes M."/>
            <person name="Kohlberg S."/>
            <person name="Sgro J."/>
            <person name="Delgado B."/>
            <person name="Mead K."/>
            <person name="Chinwalla A."/>
            <person name="Leonard S."/>
            <person name="Crouse K."/>
            <person name="Collura K."/>
            <person name="Kudrna D."/>
            <person name="Currie J."/>
            <person name="He R."/>
            <person name="Angelova A."/>
            <person name="Rajasekar S."/>
            <person name="Mueller T."/>
            <person name="Lomeli R."/>
            <person name="Scara G."/>
            <person name="Ko A."/>
            <person name="Delaney K."/>
            <person name="Wissotski M."/>
            <person name="Lopez G."/>
            <person name="Campos D."/>
            <person name="Braidotti M."/>
            <person name="Ashley E."/>
            <person name="Golser W."/>
            <person name="Kim H."/>
            <person name="Lee S."/>
            <person name="Lin J."/>
            <person name="Dujmic Z."/>
            <person name="Kim W."/>
            <person name="Talag J."/>
            <person name="Zuccolo A."/>
            <person name="Fan C."/>
            <person name="Sebastian A."/>
            <person name="Kramer M."/>
            <person name="Spiegel L."/>
            <person name="Nascimento L."/>
            <person name="Zutavern T."/>
            <person name="Miller B."/>
            <person name="Ambroise C."/>
            <person name="Muller S."/>
            <person name="Spooner W."/>
            <person name="Narechania A."/>
            <person name="Ren L."/>
            <person name="Wei S."/>
            <person name="Kumari S."/>
            <person name="Faga B."/>
            <person name="Levy M.J."/>
            <person name="McMahan L."/>
            <person name="Van Buren P."/>
            <person name="Vaughn M.W."/>
            <person name="Ying K."/>
            <person name="Yeh C.-T."/>
            <person name="Emrich S.J."/>
            <person name="Jia Y."/>
            <person name="Kalyanaraman A."/>
            <person name="Hsia A.-P."/>
            <person name="Barbazuk W.B."/>
            <person name="Baucom R.S."/>
            <person name="Brutnell T.P."/>
            <person name="Carpita N.C."/>
            <person name="Chaparro C."/>
            <person name="Chia J.-M."/>
            <person name="Deragon J.-M."/>
            <person name="Estill J.C."/>
            <person name="Fu Y."/>
            <person name="Jeddeloh J.A."/>
            <person name="Han Y."/>
            <person name="Lee H."/>
            <person name="Li P."/>
            <person name="Lisch D.R."/>
            <person name="Liu S."/>
            <person name="Liu Z."/>
            <person name="Nagel D.H."/>
            <person name="McCann M.C."/>
            <person name="SanMiguel P."/>
            <person name="Myers A.M."/>
            <person name="Nettleton D."/>
            <person name="Nguyen J."/>
            <person name="Penning B.W."/>
            <person name="Ponnala L."/>
            <person name="Schneider K.L."/>
            <person name="Schwartz D.C."/>
            <person name="Sharma A."/>
            <person name="Soderlund C."/>
            <person name="Springer N.M."/>
            <person name="Sun Q."/>
            <person name="Wang H."/>
            <person name="Waterman M."/>
            <person name="Westerman R."/>
            <person name="Wolfgruber T.K."/>
            <person name="Yang L."/>
            <person name="Yu Y."/>
            <person name="Zhang L."/>
            <person name="Zhou S."/>
            <person name="Zhu Q."/>
            <person name="Bennetzen J.L."/>
            <person name="Dawe R.K."/>
            <person name="Jiang J."/>
            <person name="Jiang N."/>
            <person name="Presting G.G."/>
            <person name="Wessler S.R."/>
            <person name="Aluru S."/>
            <person name="Martienssen R.A."/>
            <person name="Clifton S.W."/>
            <person name="McCombie W.R."/>
            <person name="Wing R.A."/>
            <person name="Wilson R.K."/>
        </authorList>
    </citation>
    <scope>NUCLEOTIDE SEQUENCE [LARGE SCALE GENOMIC DNA]</scope>
    <source>
        <strain evidence="12">cv. B73</strain>
    </source>
</reference>
<keyword evidence="4" id="KW-0551">Lipid droplet</keyword>
<comment type="similarity">
    <text evidence="3">Belongs to the oleosin family.</text>
</comment>
<name>A0A804QNM8_MAIZE</name>
<feature type="transmembrane region" description="Helical" evidence="10">
    <location>
        <begin position="144"/>
        <end position="176"/>
    </location>
</feature>
<feature type="region of interest" description="Disordered" evidence="9">
    <location>
        <begin position="73"/>
        <end position="123"/>
    </location>
</feature>
<accession>A0A804QNM8</accession>
<keyword evidence="13" id="KW-1267">Proteomics identification</keyword>
<dbReference type="InParanoid" id="A0A804QNM8"/>